<keyword evidence="2" id="KW-1185">Reference proteome</keyword>
<protein>
    <submittedName>
        <fullName evidence="1">Uncharacterized protein</fullName>
    </submittedName>
</protein>
<organism evidence="1 2">
    <name type="scientific">Periplaneta americana</name>
    <name type="common">American cockroach</name>
    <name type="synonym">Blatta americana</name>
    <dbReference type="NCBI Taxonomy" id="6978"/>
    <lineage>
        <taxon>Eukaryota</taxon>
        <taxon>Metazoa</taxon>
        <taxon>Ecdysozoa</taxon>
        <taxon>Arthropoda</taxon>
        <taxon>Hexapoda</taxon>
        <taxon>Insecta</taxon>
        <taxon>Pterygota</taxon>
        <taxon>Neoptera</taxon>
        <taxon>Polyneoptera</taxon>
        <taxon>Dictyoptera</taxon>
        <taxon>Blattodea</taxon>
        <taxon>Blattoidea</taxon>
        <taxon>Blattidae</taxon>
        <taxon>Blattinae</taxon>
        <taxon>Periplaneta</taxon>
    </lineage>
</organism>
<dbReference type="EMBL" id="JAJSOF020000025">
    <property type="protein sequence ID" value="KAJ4434235.1"/>
    <property type="molecule type" value="Genomic_DNA"/>
</dbReference>
<evidence type="ECO:0000313" key="1">
    <source>
        <dbReference type="EMBL" id="KAJ4434235.1"/>
    </source>
</evidence>
<accession>A0ABQ8SL92</accession>
<reference evidence="1 2" key="1">
    <citation type="journal article" date="2022" name="Allergy">
        <title>Genome assembly and annotation of Periplaneta americana reveal a comprehensive cockroach allergen profile.</title>
        <authorList>
            <person name="Wang L."/>
            <person name="Xiong Q."/>
            <person name="Saelim N."/>
            <person name="Wang L."/>
            <person name="Nong W."/>
            <person name="Wan A.T."/>
            <person name="Shi M."/>
            <person name="Liu X."/>
            <person name="Cao Q."/>
            <person name="Hui J.H.L."/>
            <person name="Sookrung N."/>
            <person name="Leung T.F."/>
            <person name="Tungtrongchitr A."/>
            <person name="Tsui S.K.W."/>
        </authorList>
    </citation>
    <scope>NUCLEOTIDE SEQUENCE [LARGE SCALE GENOMIC DNA]</scope>
    <source>
        <strain evidence="1">PWHHKU_190912</strain>
    </source>
</reference>
<gene>
    <name evidence="1" type="ORF">ANN_22783</name>
</gene>
<comment type="caution">
    <text evidence="1">The sequence shown here is derived from an EMBL/GenBank/DDBJ whole genome shotgun (WGS) entry which is preliminary data.</text>
</comment>
<name>A0ABQ8SL92_PERAM</name>
<dbReference type="Proteomes" id="UP001148838">
    <property type="component" value="Unassembled WGS sequence"/>
</dbReference>
<evidence type="ECO:0000313" key="2">
    <source>
        <dbReference type="Proteomes" id="UP001148838"/>
    </source>
</evidence>
<sequence length="342" mass="38838">MAGLCEDGNEPPVSLKAIYKCELKTNDAVGPSNTAMPLQRRYSGWIDPIPGEGGECPPPSRNYTCLNLYRYPRGDFIGYRNFAAYDVNMLLYLRTIRRKRKITYCSTYLASSVLVIIDAITSVAVNDDIFSNRWRSVRFVCYHNLFRTVFCAGKSYAGYLLSSVAYGAAERTERCPHFNSSSWKRQYFHRLVFLAPSDCLHTHVKTDSNATIAFRTDRLDTATCTHTLLSTDVHIRTDHVRYTLRYLHCFNVVSCPHPSDSALNGILIGTNGGLCEDGNEPPGSLKATERATHLLTQILRTNIYTERGCCRSVFRLFKENKKQNPRCVLCRKRIQHGDFSRS</sequence>
<proteinExistence type="predicted"/>